<organism evidence="2 3">
    <name type="scientific">Trueperella bonasi</name>
    <dbReference type="NCBI Taxonomy" id="312286"/>
    <lineage>
        <taxon>Bacteria</taxon>
        <taxon>Bacillati</taxon>
        <taxon>Actinomycetota</taxon>
        <taxon>Actinomycetes</taxon>
        <taxon>Actinomycetales</taxon>
        <taxon>Actinomycetaceae</taxon>
        <taxon>Trueperella</taxon>
    </lineage>
</organism>
<dbReference type="Proteomes" id="UP001243212">
    <property type="component" value="Unassembled WGS sequence"/>
</dbReference>
<gene>
    <name evidence="2" type="ORF">J2S70_001555</name>
</gene>
<accession>A0ABT9NJI2</accession>
<evidence type="ECO:0000313" key="3">
    <source>
        <dbReference type="Proteomes" id="UP001243212"/>
    </source>
</evidence>
<protein>
    <submittedName>
        <fullName evidence="2">Uncharacterized protein</fullName>
    </submittedName>
</protein>
<dbReference type="EMBL" id="JAUSQX010000001">
    <property type="protein sequence ID" value="MDP9806973.1"/>
    <property type="molecule type" value="Genomic_DNA"/>
</dbReference>
<keyword evidence="3" id="KW-1185">Reference proteome</keyword>
<evidence type="ECO:0000256" key="1">
    <source>
        <dbReference type="SAM" id="MobiDB-lite"/>
    </source>
</evidence>
<comment type="caution">
    <text evidence="2">The sequence shown here is derived from an EMBL/GenBank/DDBJ whole genome shotgun (WGS) entry which is preliminary data.</text>
</comment>
<sequence>MNDEKENGEGEPRWVARTGASSEASKETRNARVTVVEKASLLSFYF</sequence>
<evidence type="ECO:0000313" key="2">
    <source>
        <dbReference type="EMBL" id="MDP9806973.1"/>
    </source>
</evidence>
<proteinExistence type="predicted"/>
<name>A0ABT9NJI2_9ACTO</name>
<reference evidence="2 3" key="1">
    <citation type="submission" date="2023-07" db="EMBL/GenBank/DDBJ databases">
        <title>Sequencing the genomes of 1000 actinobacteria strains.</title>
        <authorList>
            <person name="Klenk H.-P."/>
        </authorList>
    </citation>
    <scope>NUCLEOTIDE SEQUENCE [LARGE SCALE GENOMIC DNA]</scope>
    <source>
        <strain evidence="2 3">DSM 17163</strain>
    </source>
</reference>
<feature type="compositionally biased region" description="Basic and acidic residues" evidence="1">
    <location>
        <begin position="1"/>
        <end position="14"/>
    </location>
</feature>
<feature type="region of interest" description="Disordered" evidence="1">
    <location>
        <begin position="1"/>
        <end position="29"/>
    </location>
</feature>